<dbReference type="GO" id="GO:0002161">
    <property type="term" value="F:aminoacyl-tRNA deacylase activity"/>
    <property type="evidence" value="ECO:0007669"/>
    <property type="project" value="InterPro"/>
</dbReference>
<reference evidence="6 7" key="1">
    <citation type="journal article" date="2018" name="Int. J. Syst. Evol. Microbiol.">
        <title>Mesosutterella multiformis gen. nov., sp. nov., a member of the family Sutterellaceae and Sutterella megalosphaeroides sp. nov., isolated from human faeces.</title>
        <authorList>
            <person name="Sakamoto M."/>
            <person name="Ikeyama N."/>
            <person name="Kunihiro T."/>
            <person name="Iino T."/>
            <person name="Yuki M."/>
            <person name="Ohkuma M."/>
        </authorList>
    </citation>
    <scope>NUCLEOTIDE SEQUENCE [LARGE SCALE GENOMIC DNA]</scope>
    <source>
        <strain evidence="6 7">4NBBH2</strain>
    </source>
</reference>
<dbReference type="RefSeq" id="WP_022444111.1">
    <property type="nucleotide sequence ID" value="NZ_BGZJ01000001.1"/>
</dbReference>
<protein>
    <recommendedName>
        <fullName evidence="4">Cys-tRNA(Pro)/Cys-tRNA(Cys) deacylase</fullName>
        <ecNumber evidence="4">4.2.-.-</ecNumber>
    </recommendedName>
</protein>
<accession>A0A401LHA3</accession>
<comment type="caution">
    <text evidence="6">The sequence shown here is derived from an EMBL/GenBank/DDBJ whole genome shotgun (WGS) entry which is preliminary data.</text>
</comment>
<evidence type="ECO:0000259" key="5">
    <source>
        <dbReference type="Pfam" id="PF04073"/>
    </source>
</evidence>
<keyword evidence="2 4" id="KW-0648">Protein biosynthesis</keyword>
<name>A0A388SBR6_9BURK</name>
<dbReference type="CDD" id="cd00002">
    <property type="entry name" value="YbaK_deacylase"/>
    <property type="match status" value="1"/>
</dbReference>
<dbReference type="EMBL" id="BGZJ01000001">
    <property type="protein sequence ID" value="GBO93666.1"/>
    <property type="molecule type" value="Genomic_DNA"/>
</dbReference>
<dbReference type="InterPro" id="IPR036754">
    <property type="entry name" value="YbaK/aa-tRNA-synt-asso_dom_sf"/>
</dbReference>
<proteinExistence type="inferred from homology"/>
<dbReference type="Pfam" id="PF04073">
    <property type="entry name" value="tRNA_edit"/>
    <property type="match status" value="1"/>
</dbReference>
<dbReference type="PIRSF" id="PIRSF006181">
    <property type="entry name" value="EbsC_YbaK"/>
    <property type="match status" value="1"/>
</dbReference>
<gene>
    <name evidence="6" type="ORF">MESMUL_10200</name>
</gene>
<evidence type="ECO:0000313" key="7">
    <source>
        <dbReference type="Proteomes" id="UP000266091"/>
    </source>
</evidence>
<keyword evidence="7" id="KW-1185">Reference proteome</keyword>
<evidence type="ECO:0000256" key="2">
    <source>
        <dbReference type="ARBA" id="ARBA00022917"/>
    </source>
</evidence>
<dbReference type="OrthoDB" id="9809296at2"/>
<dbReference type="InterPro" id="IPR004369">
    <property type="entry name" value="Prolyl-tRNA_editing_YbaK/EbsC"/>
</dbReference>
<evidence type="ECO:0000256" key="3">
    <source>
        <dbReference type="ARBA" id="ARBA00023239"/>
    </source>
</evidence>
<dbReference type="SUPFAM" id="SSF55826">
    <property type="entry name" value="YbaK/ProRS associated domain"/>
    <property type="match status" value="1"/>
</dbReference>
<sequence length="165" mass="18018">MAKEKHVSATPATDWLKAHKVNFKLHTYDFVPHGGTTQGAKELGIDNHVMIKTLIMEDENAEPLVILMHGDCEVSTKNLARQVGRKHIAPCTPEQAQRNSGYFVGGTSPFGTRKRMPIYVQRTVSELPVIYINGGRRGVVAEMAGSVLVDVLGATPVDVANPKDE</sequence>
<dbReference type="Proteomes" id="UP000266091">
    <property type="component" value="Unassembled WGS sequence"/>
</dbReference>
<evidence type="ECO:0000256" key="1">
    <source>
        <dbReference type="ARBA" id="ARBA00009798"/>
    </source>
</evidence>
<dbReference type="EC" id="4.2.-.-" evidence="4"/>
<evidence type="ECO:0000313" key="6">
    <source>
        <dbReference type="EMBL" id="GBO93666.1"/>
    </source>
</evidence>
<dbReference type="AlphaFoldDB" id="A0A388SBR6"/>
<organism evidence="6 7">
    <name type="scientific">Mesosutterella multiformis</name>
    <dbReference type="NCBI Taxonomy" id="2259133"/>
    <lineage>
        <taxon>Bacteria</taxon>
        <taxon>Pseudomonadati</taxon>
        <taxon>Pseudomonadota</taxon>
        <taxon>Betaproteobacteria</taxon>
        <taxon>Burkholderiales</taxon>
        <taxon>Sutterellaceae</taxon>
        <taxon>Mesosutterella</taxon>
    </lineage>
</organism>
<comment type="similarity">
    <text evidence="1 4">Belongs to the prolyl-tRNA editing family. YbaK/EbsC subfamily.</text>
</comment>
<dbReference type="InterPro" id="IPR007214">
    <property type="entry name" value="YbaK/aa-tRNA-synth-assoc-dom"/>
</dbReference>
<feature type="domain" description="YbaK/aminoacyl-tRNA synthetase-associated" evidence="5">
    <location>
        <begin position="38"/>
        <end position="146"/>
    </location>
</feature>
<accession>A0A388SBR6</accession>
<keyword evidence="3 4" id="KW-0456">Lyase</keyword>
<evidence type="ECO:0000256" key="4">
    <source>
        <dbReference type="PIRNR" id="PIRNR006181"/>
    </source>
</evidence>
<dbReference type="PANTHER" id="PTHR30411:SF0">
    <property type="entry name" value="CYS-TRNA(PRO)_CYS-TRNA(CYS) DEACYLASE YBAK"/>
    <property type="match status" value="1"/>
</dbReference>
<dbReference type="GO" id="GO:0016829">
    <property type="term" value="F:lyase activity"/>
    <property type="evidence" value="ECO:0007669"/>
    <property type="project" value="UniProtKB-KW"/>
</dbReference>
<dbReference type="Gene3D" id="3.90.960.10">
    <property type="entry name" value="YbaK/aminoacyl-tRNA synthetase-associated domain"/>
    <property type="match status" value="1"/>
</dbReference>
<dbReference type="PANTHER" id="PTHR30411">
    <property type="entry name" value="CYTOPLASMIC PROTEIN"/>
    <property type="match status" value="1"/>
</dbReference>
<dbReference type="GO" id="GO:0006412">
    <property type="term" value="P:translation"/>
    <property type="evidence" value="ECO:0007669"/>
    <property type="project" value="UniProtKB-KW"/>
</dbReference>